<feature type="compositionally biased region" description="Polar residues" evidence="1">
    <location>
        <begin position="505"/>
        <end position="520"/>
    </location>
</feature>
<feature type="chain" id="PRO_5029728782" description="Cnidarian restricted protein" evidence="3">
    <location>
        <begin position="21"/>
        <end position="661"/>
    </location>
</feature>
<evidence type="ECO:0000256" key="2">
    <source>
        <dbReference type="SAM" id="Phobius"/>
    </source>
</evidence>
<feature type="compositionally biased region" description="Polar residues" evidence="1">
    <location>
        <begin position="556"/>
        <end position="580"/>
    </location>
</feature>
<organism evidence="4 5">
    <name type="scientific">Clytia hemisphaerica</name>
    <dbReference type="NCBI Taxonomy" id="252671"/>
    <lineage>
        <taxon>Eukaryota</taxon>
        <taxon>Metazoa</taxon>
        <taxon>Cnidaria</taxon>
        <taxon>Hydrozoa</taxon>
        <taxon>Hydroidolina</taxon>
        <taxon>Leptothecata</taxon>
        <taxon>Obeliida</taxon>
        <taxon>Clytiidae</taxon>
        <taxon>Clytia</taxon>
    </lineage>
</organism>
<evidence type="ECO:0000256" key="3">
    <source>
        <dbReference type="SAM" id="SignalP"/>
    </source>
</evidence>
<keyword evidence="3" id="KW-0732">Signal</keyword>
<feature type="region of interest" description="Disordered" evidence="1">
    <location>
        <begin position="613"/>
        <end position="647"/>
    </location>
</feature>
<dbReference type="AlphaFoldDB" id="A0A7M5VC82"/>
<dbReference type="Proteomes" id="UP000594262">
    <property type="component" value="Unplaced"/>
</dbReference>
<sequence length="661" mass="74360">MKSAWRFMIFFSLMVADGKAEFTIRRGENGIPDVVVKDSQQMNCTKDNPTAIPISSEDFKCVNLTALSEEGCSSFITARGRQCINVTGIEMIKAVKNVVQNTATRKWKWDTLIDDNSIYGDVLTKDGEEICFNTNVTYWSGQLLQLWYRTSQTNEQCAIVKIPGERTYPANLNEQDFTIQVKRIPTVSTQDEMTKLQETQKVTEAASTTPQPSTTSAKPKTTSLSLLTNLDQDIPAKLSSLSINETTETPETQKVTEAASTTPQPLTTSAKPKTTSLSLLTNFDQNIPAKLSSLSIKETTESPPTKKAVKKKASFKWNEWNVTLVIFMAIVWPLDVVLIGICLRRCIMKYCANHQKDEDEEKNYELVDDRGQRHINANDDIEAPLLDSNKNKQKRRKQDTDLYDLVHGEDEQSVGSFDNDQEDIEQYQPTKKYVNIKNYENVNNIPDQSTNPIDHSPYEDITNEKVALISGNDDSIPHYDPNKRQQLNKVVKPHQEVDAVPLYQPSVSENNYETLPNSPQNAPPLAPRTASTKQPENTYEPVPNQMRKQVPYQPGNGKSSSNYDTIEQNLNQKSGNNTSAYEPPVEKYNTSSSNHYDGIKGDARIEDENGVVPQYTPIRKPPQQGGFGDGIYDSVADKPNEPDHIKDLYAVVDKSRINKKK</sequence>
<keyword evidence="5" id="KW-1185">Reference proteome</keyword>
<protein>
    <recommendedName>
        <fullName evidence="6">Cnidarian restricted protein</fullName>
    </recommendedName>
</protein>
<feature type="signal peptide" evidence="3">
    <location>
        <begin position="1"/>
        <end position="20"/>
    </location>
</feature>
<accession>A0A7M5VC82</accession>
<feature type="transmembrane region" description="Helical" evidence="2">
    <location>
        <begin position="320"/>
        <end position="343"/>
    </location>
</feature>
<evidence type="ECO:0000256" key="1">
    <source>
        <dbReference type="SAM" id="MobiDB-lite"/>
    </source>
</evidence>
<feature type="compositionally biased region" description="Basic and acidic residues" evidence="1">
    <location>
        <begin position="635"/>
        <end position="647"/>
    </location>
</feature>
<reference evidence="4" key="1">
    <citation type="submission" date="2021-01" db="UniProtKB">
        <authorList>
            <consortium name="EnsemblMetazoa"/>
        </authorList>
    </citation>
    <scope>IDENTIFICATION</scope>
</reference>
<evidence type="ECO:0008006" key="6">
    <source>
        <dbReference type="Google" id="ProtNLM"/>
    </source>
</evidence>
<evidence type="ECO:0000313" key="4">
    <source>
        <dbReference type="EnsemblMetazoa" id="CLYHEMP010075.2"/>
    </source>
</evidence>
<feature type="region of interest" description="Disordered" evidence="1">
    <location>
        <begin position="197"/>
        <end position="221"/>
    </location>
</feature>
<name>A0A7M5VC82_9CNID</name>
<proteinExistence type="predicted"/>
<feature type="region of interest" description="Disordered" evidence="1">
    <location>
        <begin position="495"/>
        <end position="592"/>
    </location>
</feature>
<evidence type="ECO:0000313" key="5">
    <source>
        <dbReference type="Proteomes" id="UP000594262"/>
    </source>
</evidence>
<feature type="region of interest" description="Disordered" evidence="1">
    <location>
        <begin position="377"/>
        <end position="403"/>
    </location>
</feature>
<keyword evidence="2" id="KW-1133">Transmembrane helix</keyword>
<keyword evidence="2" id="KW-0472">Membrane</keyword>
<dbReference type="EnsemblMetazoa" id="CLYHEMT010075.2">
    <property type="protein sequence ID" value="CLYHEMP010075.2"/>
    <property type="gene ID" value="CLYHEMG010075"/>
</dbReference>
<keyword evidence="2" id="KW-0812">Transmembrane</keyword>
<feature type="compositionally biased region" description="Low complexity" evidence="1">
    <location>
        <begin position="205"/>
        <end position="221"/>
    </location>
</feature>
<feature type="region of interest" description="Disordered" evidence="1">
    <location>
        <begin position="240"/>
        <end position="272"/>
    </location>
</feature>